<evidence type="ECO:0000256" key="1">
    <source>
        <dbReference type="SAM" id="Coils"/>
    </source>
</evidence>
<evidence type="ECO:0000313" key="3">
    <source>
        <dbReference type="Proteomes" id="UP000002572"/>
    </source>
</evidence>
<dbReference type="AlphaFoldDB" id="E6W653"/>
<feature type="coiled-coil region" evidence="1">
    <location>
        <begin position="30"/>
        <end position="57"/>
    </location>
</feature>
<accession>E6W653</accession>
<keyword evidence="3" id="KW-1185">Reference proteome</keyword>
<reference evidence="2 3" key="1">
    <citation type="submission" date="2010-12" db="EMBL/GenBank/DDBJ databases">
        <title>Complete sequence of Desulfurispirillum indicum S5.</title>
        <authorList>
            <consortium name="US DOE Joint Genome Institute"/>
            <person name="Lucas S."/>
            <person name="Copeland A."/>
            <person name="Lapidus A."/>
            <person name="Cheng J.-F."/>
            <person name="Goodwin L."/>
            <person name="Pitluck S."/>
            <person name="Chertkov O."/>
            <person name="Held B."/>
            <person name="Detter J.C."/>
            <person name="Han C."/>
            <person name="Tapia R."/>
            <person name="Land M."/>
            <person name="Hauser L."/>
            <person name="Kyrpides N."/>
            <person name="Ivanova N."/>
            <person name="Mikhailova N."/>
            <person name="Haggblom M."/>
            <person name="Rauschenbach I."/>
            <person name="Bini E."/>
            <person name="Woyke T."/>
        </authorList>
    </citation>
    <scope>NUCLEOTIDE SEQUENCE [LARGE SCALE GENOMIC DNA]</scope>
    <source>
        <strain evidence="3">ATCC BAA-1389 / DSM 22839 / S5</strain>
    </source>
</reference>
<dbReference type="InParanoid" id="E6W653"/>
<name>E6W653_DESIS</name>
<dbReference type="eggNOG" id="ENOG5033A08">
    <property type="taxonomic scope" value="Bacteria"/>
</dbReference>
<organism evidence="2 3">
    <name type="scientific">Desulfurispirillum indicum (strain ATCC BAA-1389 / DSM 22839 / S5)</name>
    <dbReference type="NCBI Taxonomy" id="653733"/>
    <lineage>
        <taxon>Bacteria</taxon>
        <taxon>Pseudomonadati</taxon>
        <taxon>Chrysiogenota</taxon>
        <taxon>Chrysiogenia</taxon>
        <taxon>Chrysiogenales</taxon>
        <taxon>Chrysiogenaceae</taxon>
        <taxon>Desulfurispirillum</taxon>
    </lineage>
</organism>
<dbReference type="Pfam" id="PF20045">
    <property type="entry name" value="DUF6447"/>
    <property type="match status" value="1"/>
</dbReference>
<protein>
    <submittedName>
        <fullName evidence="2">Uncharacterized protein</fullName>
    </submittedName>
</protein>
<dbReference type="OrthoDB" id="7868158at2"/>
<keyword evidence="1" id="KW-0175">Coiled coil</keyword>
<evidence type="ECO:0000313" key="2">
    <source>
        <dbReference type="EMBL" id="ADU64992.1"/>
    </source>
</evidence>
<proteinExistence type="predicted"/>
<dbReference type="STRING" id="653733.Selin_0235"/>
<dbReference type="RefSeq" id="WP_013504881.1">
    <property type="nucleotide sequence ID" value="NC_014836.1"/>
</dbReference>
<dbReference type="KEGG" id="din:Selin_0235"/>
<dbReference type="InterPro" id="IPR045615">
    <property type="entry name" value="DUF6447"/>
</dbReference>
<dbReference type="Proteomes" id="UP000002572">
    <property type="component" value="Chromosome"/>
</dbReference>
<dbReference type="HOGENOM" id="CLU_193779_0_0_0"/>
<dbReference type="EMBL" id="CP002432">
    <property type="protein sequence ID" value="ADU64992.1"/>
    <property type="molecule type" value="Genomic_DNA"/>
</dbReference>
<gene>
    <name evidence="2" type="ordered locus">Selin_0235</name>
</gene>
<sequence length="64" mass="7193">MAEKQTITIDGKNYNLDELSEGARDQITNLRVTDQQMAQLQQQLAIAQTARAAYAQALQKELDK</sequence>